<comment type="caution">
    <text evidence="5">The sequence shown here is derived from an EMBL/GenBank/DDBJ whole genome shotgun (WGS) entry which is preliminary data.</text>
</comment>
<evidence type="ECO:0000313" key="5">
    <source>
        <dbReference type="EMBL" id="TQB67453.1"/>
    </source>
</evidence>
<keyword evidence="3" id="KW-0808">Transferase</keyword>
<reference evidence="5 6" key="1">
    <citation type="submission" date="2019-06" db="EMBL/GenBank/DDBJ databases">
        <title>Wine fermentation using esterase from Monascus purpureus.</title>
        <authorList>
            <person name="Geng C."/>
            <person name="Zhang Y."/>
        </authorList>
    </citation>
    <scope>NUCLEOTIDE SEQUENCE [LARGE SCALE GENOMIC DNA]</scope>
    <source>
        <strain evidence="5">HQ1</strain>
    </source>
</reference>
<name>A0A507QHZ9_MONPU</name>
<dbReference type="AlphaFoldDB" id="A0A507QHZ9"/>
<accession>A0A507QHZ9</accession>
<dbReference type="Pfam" id="PF01239">
    <property type="entry name" value="PPTA"/>
    <property type="match status" value="2"/>
</dbReference>
<dbReference type="Gene3D" id="1.25.40.120">
    <property type="entry name" value="Protein prenylyltransferase"/>
    <property type="match status" value="1"/>
</dbReference>
<organism evidence="5 6">
    <name type="scientific">Monascus purpureus</name>
    <name type="common">Red mold</name>
    <name type="synonym">Monascus anka</name>
    <dbReference type="NCBI Taxonomy" id="5098"/>
    <lineage>
        <taxon>Eukaryota</taxon>
        <taxon>Fungi</taxon>
        <taxon>Dikarya</taxon>
        <taxon>Ascomycota</taxon>
        <taxon>Pezizomycotina</taxon>
        <taxon>Eurotiomycetes</taxon>
        <taxon>Eurotiomycetidae</taxon>
        <taxon>Eurotiales</taxon>
        <taxon>Aspergillaceae</taxon>
        <taxon>Monascus</taxon>
    </lineage>
</organism>
<dbReference type="InterPro" id="IPR002088">
    <property type="entry name" value="Prenyl_trans_a"/>
</dbReference>
<dbReference type="PANTHER" id="PTHR11129:SF3">
    <property type="entry name" value="PROTEIN PRENYLTRANSFERASE ALPHA SUBUNIT REPEAT-CONTAINING PROTEIN 1"/>
    <property type="match status" value="1"/>
</dbReference>
<keyword evidence="6" id="KW-1185">Reference proteome</keyword>
<evidence type="ECO:0000256" key="1">
    <source>
        <dbReference type="ARBA" id="ARBA00006734"/>
    </source>
</evidence>
<dbReference type="GO" id="GO:0008318">
    <property type="term" value="F:protein prenyltransferase activity"/>
    <property type="evidence" value="ECO:0007669"/>
    <property type="project" value="InterPro"/>
</dbReference>
<dbReference type="PANTHER" id="PTHR11129">
    <property type="entry name" value="PROTEIN FARNESYLTRANSFERASE ALPHA SUBUNIT/RAB GERANYLGERANYL TRANSFERASE ALPHA SUBUNIT"/>
    <property type="match status" value="1"/>
</dbReference>
<comment type="similarity">
    <text evidence="1">Belongs to the protein prenyltransferase subunit alpha family.</text>
</comment>
<evidence type="ECO:0000256" key="4">
    <source>
        <dbReference type="ARBA" id="ARBA00022737"/>
    </source>
</evidence>
<dbReference type="GO" id="GO:0005737">
    <property type="term" value="C:cytoplasm"/>
    <property type="evidence" value="ECO:0007669"/>
    <property type="project" value="TreeGrafter"/>
</dbReference>
<keyword evidence="2" id="KW-0637">Prenyltransferase</keyword>
<evidence type="ECO:0000313" key="6">
    <source>
        <dbReference type="Proteomes" id="UP000319663"/>
    </source>
</evidence>
<dbReference type="OrthoDB" id="5358702at2759"/>
<evidence type="ECO:0000256" key="3">
    <source>
        <dbReference type="ARBA" id="ARBA00022679"/>
    </source>
</evidence>
<dbReference type="SUPFAM" id="SSF48439">
    <property type="entry name" value="Protein prenylyltransferase"/>
    <property type="match status" value="1"/>
</dbReference>
<sequence length="391" mass="44020">MSSPEYALFKQVAHIFSTRQIKNEVLEIEILQPALALSCGSLVQDGRSIGITKKALVQAFTVARRIFFDKLILMSDRDIVSEYFLETQKDTISLDGEHGEVDFPISVVSEIILLFDCEHLTACNWRKRRLASLIRSIDSASVDNAERDRVARLLRTELTLLATFLCSPLQRHTKSPTLWYHRLWVFTQFIRVRKWASIHSVVSGNALSSEDIQELLQSELSVVLRAGELHPRNYYAFSYMRQLHGILSGAIEEPGDISAQLARSALNLMLDWCLAHPRDISGWMFALWLLEAIPDQGVRTDSINSVVRFALDVGWQDESLWTFVDLGARSFGLVKTIEDTLLNKGSGSVGLSTQHRTINSVCLSEEPWKAWLARAKAFWAAGDRVGTGAVK</sequence>
<gene>
    <name evidence="5" type="ORF">MPDQ_005715</name>
</gene>
<dbReference type="Proteomes" id="UP000319663">
    <property type="component" value="Unassembled WGS sequence"/>
</dbReference>
<dbReference type="EMBL" id="VIFY01000418">
    <property type="protein sequence ID" value="TQB67453.1"/>
    <property type="molecule type" value="Genomic_DNA"/>
</dbReference>
<keyword evidence="4" id="KW-0677">Repeat</keyword>
<evidence type="ECO:0000256" key="2">
    <source>
        <dbReference type="ARBA" id="ARBA00022602"/>
    </source>
</evidence>
<proteinExistence type="inferred from homology"/>
<protein>
    <submittedName>
        <fullName evidence="5">Uncharacterized protein</fullName>
    </submittedName>
</protein>